<accession>A0A7G9UT51</accession>
<reference evidence="2 3" key="1">
    <citation type="submission" date="2020-06" db="EMBL/GenBank/DDBJ databases">
        <authorList>
            <person name="Tamanaha E."/>
            <person name="Walsh S.E."/>
            <person name="Anton B.P."/>
            <person name="Fomenkov A."/>
            <person name="Xu S.-Y."/>
            <person name="Weigele P.R."/>
        </authorList>
    </citation>
    <scope>NUCLEOTIDE SEQUENCE [LARGE SCALE GENOMIC DNA]</scope>
</reference>
<proteinExistence type="predicted"/>
<dbReference type="KEGG" id="vg:79586318"/>
<name>A0A7G9UT51_9CAUD</name>
<evidence type="ECO:0000313" key="2">
    <source>
        <dbReference type="EMBL" id="QNN97206.1"/>
    </source>
</evidence>
<evidence type="ECO:0000313" key="3">
    <source>
        <dbReference type="Proteomes" id="UP000516126"/>
    </source>
</evidence>
<keyword evidence="3" id="KW-1185">Reference proteome</keyword>
<evidence type="ECO:0000256" key="1">
    <source>
        <dbReference type="SAM" id="MobiDB-lite"/>
    </source>
</evidence>
<organism evidence="2 3">
    <name type="scientific">Xanthomonas phage Xp12</name>
    <dbReference type="NCBI Taxonomy" id="2746072"/>
    <lineage>
        <taxon>Viruses</taxon>
        <taxon>Duplodnaviria</taxon>
        <taxon>Heunggongvirae</taxon>
        <taxon>Uroviricota</taxon>
        <taxon>Caudoviricetes</taxon>
        <taxon>Mesyanzhinovviridae</taxon>
        <taxon>Bradleyvirinae</taxon>
        <taxon>Bosavirus</taxon>
        <taxon>Bosavirus Xp12</taxon>
    </lineage>
</organism>
<dbReference type="RefSeq" id="YP_010738936.1">
    <property type="nucleotide sequence ID" value="NC_073033.1"/>
</dbReference>
<sequence>MSSNRNDAMELLARLMSGDVCPHEIQLQRVTALLGVVASRTPGGLTVTREELEQIGGKFIGIEQDYVSGEIRITAGEPPAETPQPTHPAPASRQ</sequence>
<dbReference type="GeneID" id="79586318"/>
<feature type="region of interest" description="Disordered" evidence="1">
    <location>
        <begin position="74"/>
        <end position="94"/>
    </location>
</feature>
<dbReference type="Proteomes" id="UP000516126">
    <property type="component" value="Segment"/>
</dbReference>
<protein>
    <submittedName>
        <fullName evidence="2">Uncharacterized protein</fullName>
    </submittedName>
</protein>
<dbReference type="EMBL" id="MT664984">
    <property type="protein sequence ID" value="QNN97206.1"/>
    <property type="molecule type" value="Genomic_DNA"/>
</dbReference>